<sequence length="548" mass="56307">MKPILCSLLLLVAVDAVAAQASCDEVGTYNVVVDGVSQSFCMTVTPCEGALDDPANPSRTACPGPADADVTGVRSLSIGSCCASISNSNDAVGCVSLDLINDTRQCLAPPSIDIGARRLRWLQSTKAQESQSLLAPTPIEAVDQSDVSFDTTSSSSGDISPEDGEAITFPPSPSTNQPSDTSGDGAIDSSSPAPTDSTPYPTDSTPSPDAEWDDNSTTTTPAPSTNQPSDTSGDSVGDVTYLPPSAGSEWDDSNTSTTPTPVSTTNRPSDTSGDGVNELTPVVSPVPIDSTPAPTVSITSTPSPSPTTPSPQDLWESIIQSILTSTPSRSPSTSQSSDSSGDGLYGWDNKPTPVPIDATPSPSDWTQSSSFGSRDGSSWSGHSTSSASGSSHLVLGAEAEPEAGDPTGLMKPVTVPAPAPTSTQKNDLETLTPITTTPTENNKQDSYSSDQGGMSSTGTHSFSSKTNTNALFLSIIGVIAVMAVAIGALLLRRRSGKPGQTSVAGTSVLTPRDDEDAMFSPIRVQSAASYRLSSTPGNDRPTRPSFYL</sequence>
<keyword evidence="2" id="KW-0472">Membrane</keyword>
<evidence type="ECO:0000256" key="2">
    <source>
        <dbReference type="SAM" id="Phobius"/>
    </source>
</evidence>
<feature type="compositionally biased region" description="Low complexity" evidence="1">
    <location>
        <begin position="216"/>
        <end position="229"/>
    </location>
</feature>
<proteinExistence type="predicted"/>
<comment type="caution">
    <text evidence="4">The sequence shown here is derived from an EMBL/GenBank/DDBJ whole genome shotgun (WGS) entry which is preliminary data.</text>
</comment>
<feature type="compositionally biased region" description="Low complexity" evidence="1">
    <location>
        <begin position="290"/>
        <end position="302"/>
    </location>
</feature>
<reference evidence="4" key="1">
    <citation type="submission" date="2019-03" db="EMBL/GenBank/DDBJ databases">
        <title>Long read genome sequence of the mycoparasitic Pythium oligandrum ATCC 38472 isolated from sugarbeet rhizosphere.</title>
        <authorList>
            <person name="Gaulin E."/>
        </authorList>
    </citation>
    <scope>NUCLEOTIDE SEQUENCE</scope>
    <source>
        <strain evidence="4">ATCC 38472_TT</strain>
    </source>
</reference>
<organism evidence="4 5">
    <name type="scientific">Pythium oligandrum</name>
    <name type="common">Mycoparasitic fungus</name>
    <dbReference type="NCBI Taxonomy" id="41045"/>
    <lineage>
        <taxon>Eukaryota</taxon>
        <taxon>Sar</taxon>
        <taxon>Stramenopiles</taxon>
        <taxon>Oomycota</taxon>
        <taxon>Peronosporomycetes</taxon>
        <taxon>Pythiales</taxon>
        <taxon>Pythiaceae</taxon>
        <taxon>Pythium</taxon>
    </lineage>
</organism>
<dbReference type="Proteomes" id="UP000794436">
    <property type="component" value="Unassembled WGS sequence"/>
</dbReference>
<feature type="transmembrane region" description="Helical" evidence="2">
    <location>
        <begin position="470"/>
        <end position="491"/>
    </location>
</feature>
<feature type="compositionally biased region" description="Low complexity" evidence="1">
    <location>
        <begin position="188"/>
        <end position="209"/>
    </location>
</feature>
<name>A0A8K1FFU3_PYTOL</name>
<dbReference type="AlphaFoldDB" id="A0A8K1FFU3"/>
<accession>A0A8K1FFU3</accession>
<keyword evidence="5" id="KW-1185">Reference proteome</keyword>
<feature type="compositionally biased region" description="Low complexity" evidence="1">
    <location>
        <begin position="429"/>
        <end position="441"/>
    </location>
</feature>
<feature type="compositionally biased region" description="Low complexity" evidence="1">
    <location>
        <begin position="253"/>
        <end position="269"/>
    </location>
</feature>
<evidence type="ECO:0000256" key="1">
    <source>
        <dbReference type="SAM" id="MobiDB-lite"/>
    </source>
</evidence>
<feature type="chain" id="PRO_5035476432" evidence="3">
    <location>
        <begin position="20"/>
        <end position="548"/>
    </location>
</feature>
<keyword evidence="3" id="KW-0732">Signal</keyword>
<evidence type="ECO:0000313" key="5">
    <source>
        <dbReference type="Proteomes" id="UP000794436"/>
    </source>
</evidence>
<feature type="compositionally biased region" description="Polar residues" evidence="1">
    <location>
        <begin position="444"/>
        <end position="462"/>
    </location>
</feature>
<dbReference type="EMBL" id="SPLM01000113">
    <property type="protein sequence ID" value="TMW58007.1"/>
    <property type="molecule type" value="Genomic_DNA"/>
</dbReference>
<evidence type="ECO:0000256" key="3">
    <source>
        <dbReference type="SAM" id="SignalP"/>
    </source>
</evidence>
<gene>
    <name evidence="4" type="ORF">Poli38472_013481</name>
</gene>
<feature type="compositionally biased region" description="Low complexity" evidence="1">
    <location>
        <begin position="144"/>
        <end position="159"/>
    </location>
</feature>
<evidence type="ECO:0000313" key="4">
    <source>
        <dbReference type="EMBL" id="TMW58007.1"/>
    </source>
</evidence>
<feature type="region of interest" description="Disordered" evidence="1">
    <location>
        <begin position="529"/>
        <end position="548"/>
    </location>
</feature>
<feature type="compositionally biased region" description="Low complexity" evidence="1">
    <location>
        <begin position="368"/>
        <end position="391"/>
    </location>
</feature>
<keyword evidence="2" id="KW-1133">Transmembrane helix</keyword>
<feature type="compositionally biased region" description="Low complexity" evidence="1">
    <location>
        <begin position="321"/>
        <end position="340"/>
    </location>
</feature>
<keyword evidence="2" id="KW-0812">Transmembrane</keyword>
<feature type="region of interest" description="Disordered" evidence="1">
    <location>
        <begin position="129"/>
        <end position="462"/>
    </location>
</feature>
<feature type="signal peptide" evidence="3">
    <location>
        <begin position="1"/>
        <end position="19"/>
    </location>
</feature>
<protein>
    <submittedName>
        <fullName evidence="4">Uncharacterized protein</fullName>
    </submittedName>
</protein>